<reference evidence="3" key="2">
    <citation type="journal article" date="2017" name="Nat. Plants">
        <title>The Aegilops tauschii genome reveals multiple impacts of transposons.</title>
        <authorList>
            <person name="Zhao G."/>
            <person name="Zou C."/>
            <person name="Li K."/>
            <person name="Wang K."/>
            <person name="Li T."/>
            <person name="Gao L."/>
            <person name="Zhang X."/>
            <person name="Wang H."/>
            <person name="Yang Z."/>
            <person name="Liu X."/>
            <person name="Jiang W."/>
            <person name="Mao L."/>
            <person name="Kong X."/>
            <person name="Jiao Y."/>
            <person name="Jia J."/>
        </authorList>
    </citation>
    <scope>NUCLEOTIDE SEQUENCE [LARGE SCALE GENOMIC DNA]</scope>
    <source>
        <strain evidence="3">cv. AL8/78</strain>
    </source>
</reference>
<feature type="transmembrane region" description="Helical" evidence="1">
    <location>
        <begin position="7"/>
        <end position="25"/>
    </location>
</feature>
<proteinExistence type="predicted"/>
<feature type="transmembrane region" description="Helical" evidence="1">
    <location>
        <begin position="159"/>
        <end position="179"/>
    </location>
</feature>
<reference evidence="2" key="5">
    <citation type="journal article" date="2021" name="G3 (Bethesda)">
        <title>Aegilops tauschii genome assembly Aet v5.0 features greater sequence contiguity and improved annotation.</title>
        <authorList>
            <person name="Wang L."/>
            <person name="Zhu T."/>
            <person name="Rodriguez J.C."/>
            <person name="Deal K.R."/>
            <person name="Dubcovsky J."/>
            <person name="McGuire P.E."/>
            <person name="Lux T."/>
            <person name="Spannagl M."/>
            <person name="Mayer K.F.X."/>
            <person name="Baldrich P."/>
            <person name="Meyers B.C."/>
            <person name="Huo N."/>
            <person name="Gu Y.Q."/>
            <person name="Zhou H."/>
            <person name="Devos K.M."/>
            <person name="Bennetzen J.L."/>
            <person name="Unver T."/>
            <person name="Budak H."/>
            <person name="Gulick P.J."/>
            <person name="Galiba G."/>
            <person name="Kalapos B."/>
            <person name="Nelson D.R."/>
            <person name="Li P."/>
            <person name="You F.M."/>
            <person name="Luo M.C."/>
            <person name="Dvorak J."/>
        </authorList>
    </citation>
    <scope>NUCLEOTIDE SEQUENCE [LARGE SCALE GENOMIC DNA]</scope>
    <source>
        <strain evidence="2">cv. AL8/78</strain>
    </source>
</reference>
<feature type="transmembrane region" description="Helical" evidence="1">
    <location>
        <begin position="31"/>
        <end position="51"/>
    </location>
</feature>
<reference evidence="2" key="4">
    <citation type="submission" date="2019-03" db="UniProtKB">
        <authorList>
            <consortium name="EnsemblPlants"/>
        </authorList>
    </citation>
    <scope>IDENTIFICATION</scope>
</reference>
<keyword evidence="1" id="KW-1133">Transmembrane helix</keyword>
<dbReference type="AlphaFoldDB" id="A0A453E4M0"/>
<reference evidence="3" key="1">
    <citation type="journal article" date="2014" name="Science">
        <title>Ancient hybridizations among the ancestral genomes of bread wheat.</title>
        <authorList>
            <consortium name="International Wheat Genome Sequencing Consortium,"/>
            <person name="Marcussen T."/>
            <person name="Sandve S.R."/>
            <person name="Heier L."/>
            <person name="Spannagl M."/>
            <person name="Pfeifer M."/>
            <person name="Jakobsen K.S."/>
            <person name="Wulff B.B."/>
            <person name="Steuernagel B."/>
            <person name="Mayer K.F."/>
            <person name="Olsen O.A."/>
        </authorList>
    </citation>
    <scope>NUCLEOTIDE SEQUENCE [LARGE SCALE GENOMIC DNA]</scope>
    <source>
        <strain evidence="3">cv. AL8/78</strain>
    </source>
</reference>
<dbReference type="Gramene" id="AET3Gv20220000.13">
    <property type="protein sequence ID" value="AET3Gv20220000.13"/>
    <property type="gene ID" value="AET3Gv20220000"/>
</dbReference>
<evidence type="ECO:0000313" key="2">
    <source>
        <dbReference type="EnsemblPlants" id="AET3Gv20220000.13"/>
    </source>
</evidence>
<dbReference type="Proteomes" id="UP000015105">
    <property type="component" value="Chromosome 3D"/>
</dbReference>
<keyword evidence="1" id="KW-0812">Transmembrane</keyword>
<protein>
    <submittedName>
        <fullName evidence="2">Uncharacterized protein</fullName>
    </submittedName>
</protein>
<sequence length="211" mass="22623">MVQEVVATAEVMGITTLVVVMVVPGEQEEGTIVMVGAAVVLMTTVVGAVLVMGEEAKRTTKVTVAMGRLPLKALHPMAVLQVTMHRPQVPMEATMCTVQTLQCHPPTAMAVVEALTHQAMVPHLRTHTVAVPQGGKEACHLHMMVVMVVGLRLGVEAQVVLHLLIMAEVEVAVVILQMLPLNLLQRLSSVMQTVMIPATMQGFTSQTCLPM</sequence>
<keyword evidence="1" id="KW-0472">Membrane</keyword>
<evidence type="ECO:0000256" key="1">
    <source>
        <dbReference type="SAM" id="Phobius"/>
    </source>
</evidence>
<keyword evidence="3" id="KW-1185">Reference proteome</keyword>
<dbReference type="EnsemblPlants" id="AET3Gv20220000.13">
    <property type="protein sequence ID" value="AET3Gv20220000.13"/>
    <property type="gene ID" value="AET3Gv20220000"/>
</dbReference>
<accession>A0A453E4M0</accession>
<name>A0A453E4M0_AEGTS</name>
<reference evidence="2" key="3">
    <citation type="journal article" date="2017" name="Nature">
        <title>Genome sequence of the progenitor of the wheat D genome Aegilops tauschii.</title>
        <authorList>
            <person name="Luo M.C."/>
            <person name="Gu Y.Q."/>
            <person name="Puiu D."/>
            <person name="Wang H."/>
            <person name="Twardziok S.O."/>
            <person name="Deal K.R."/>
            <person name="Huo N."/>
            <person name="Zhu T."/>
            <person name="Wang L."/>
            <person name="Wang Y."/>
            <person name="McGuire P.E."/>
            <person name="Liu S."/>
            <person name="Long H."/>
            <person name="Ramasamy R.K."/>
            <person name="Rodriguez J.C."/>
            <person name="Van S.L."/>
            <person name="Yuan L."/>
            <person name="Wang Z."/>
            <person name="Xia Z."/>
            <person name="Xiao L."/>
            <person name="Anderson O.D."/>
            <person name="Ouyang S."/>
            <person name="Liang Y."/>
            <person name="Zimin A.V."/>
            <person name="Pertea G."/>
            <person name="Qi P."/>
            <person name="Bennetzen J.L."/>
            <person name="Dai X."/>
            <person name="Dawson M.W."/>
            <person name="Muller H.G."/>
            <person name="Kugler K."/>
            <person name="Rivarola-Duarte L."/>
            <person name="Spannagl M."/>
            <person name="Mayer K.F.X."/>
            <person name="Lu F.H."/>
            <person name="Bevan M.W."/>
            <person name="Leroy P."/>
            <person name="Li P."/>
            <person name="You F.M."/>
            <person name="Sun Q."/>
            <person name="Liu Z."/>
            <person name="Lyons E."/>
            <person name="Wicker T."/>
            <person name="Salzberg S.L."/>
            <person name="Devos K.M."/>
            <person name="Dvorak J."/>
        </authorList>
    </citation>
    <scope>NUCLEOTIDE SEQUENCE [LARGE SCALE GENOMIC DNA]</scope>
    <source>
        <strain evidence="2">cv. AL8/78</strain>
    </source>
</reference>
<evidence type="ECO:0000313" key="3">
    <source>
        <dbReference type="Proteomes" id="UP000015105"/>
    </source>
</evidence>
<organism evidence="2 3">
    <name type="scientific">Aegilops tauschii subsp. strangulata</name>
    <name type="common">Goatgrass</name>
    <dbReference type="NCBI Taxonomy" id="200361"/>
    <lineage>
        <taxon>Eukaryota</taxon>
        <taxon>Viridiplantae</taxon>
        <taxon>Streptophyta</taxon>
        <taxon>Embryophyta</taxon>
        <taxon>Tracheophyta</taxon>
        <taxon>Spermatophyta</taxon>
        <taxon>Magnoliopsida</taxon>
        <taxon>Liliopsida</taxon>
        <taxon>Poales</taxon>
        <taxon>Poaceae</taxon>
        <taxon>BOP clade</taxon>
        <taxon>Pooideae</taxon>
        <taxon>Triticodae</taxon>
        <taxon>Triticeae</taxon>
        <taxon>Triticinae</taxon>
        <taxon>Aegilops</taxon>
    </lineage>
</organism>